<dbReference type="PANTHER" id="PTHR43464">
    <property type="entry name" value="METHYLTRANSFERASE"/>
    <property type="match status" value="1"/>
</dbReference>
<evidence type="ECO:0000256" key="2">
    <source>
        <dbReference type="ARBA" id="ARBA00022679"/>
    </source>
</evidence>
<evidence type="ECO:0000256" key="1">
    <source>
        <dbReference type="ARBA" id="ARBA00022603"/>
    </source>
</evidence>
<keyword evidence="2 7" id="KW-0808">Transferase</keyword>
<comment type="caution">
    <text evidence="7">The sequence shown here is derived from an EMBL/GenBank/DDBJ whole genome shotgun (WGS) entry which is preliminary data.</text>
</comment>
<dbReference type="CDD" id="cd02440">
    <property type="entry name" value="AdoMet_MTases"/>
    <property type="match status" value="1"/>
</dbReference>
<feature type="domain" description="Methyltransferase small" evidence="5">
    <location>
        <begin position="48"/>
        <end position="129"/>
    </location>
</feature>
<dbReference type="NCBIfam" id="TIGR02021">
    <property type="entry name" value="BchM-ChlM"/>
    <property type="match status" value="1"/>
</dbReference>
<feature type="domain" description="Magnesium-protoporphyrin IX methyltransferase C-terminal" evidence="6">
    <location>
        <begin position="130"/>
        <end position="230"/>
    </location>
</feature>
<dbReference type="PANTHER" id="PTHR43464:SF19">
    <property type="entry name" value="UBIQUINONE BIOSYNTHESIS O-METHYLTRANSFERASE, MITOCHONDRIAL"/>
    <property type="match status" value="1"/>
</dbReference>
<organism evidence="7 8">
    <name type="scientific">Rubricella aquisinus</name>
    <dbReference type="NCBI Taxonomy" id="2028108"/>
    <lineage>
        <taxon>Bacteria</taxon>
        <taxon>Pseudomonadati</taxon>
        <taxon>Pseudomonadota</taxon>
        <taxon>Alphaproteobacteria</taxon>
        <taxon>Rhodobacterales</taxon>
        <taxon>Paracoccaceae</taxon>
        <taxon>Rubricella</taxon>
    </lineage>
</organism>
<sequence>MSETFQTKRGQLETYFDRTAAKAWEQLTSTEKVSKIRETVRAGRDRMRATLLAQLPDDLTGARILDAGCGVGQLSVEAARRGAEVIAVDIAPNLLEVARARTPDAVAHLIEYRAGDMLGADLGAFDHVVAMDSLIHYRADDIAHALATLGTRTRHSIVFTVAPRTVALTAMLAAGALFPRSDRSPDIRPVSEARLGRALGARGDMTDWALRSHGRIKSGFYFSEAMEVSR</sequence>
<dbReference type="Pfam" id="PF05175">
    <property type="entry name" value="MTS"/>
    <property type="match status" value="1"/>
</dbReference>
<evidence type="ECO:0000259" key="5">
    <source>
        <dbReference type="Pfam" id="PF05175"/>
    </source>
</evidence>
<dbReference type="Gene3D" id="3.40.50.150">
    <property type="entry name" value="Vaccinia Virus protein VP39"/>
    <property type="match status" value="1"/>
</dbReference>
<dbReference type="EC" id="2.1.1.11" evidence="4"/>
<reference evidence="7 8" key="1">
    <citation type="submission" date="2020-08" db="EMBL/GenBank/DDBJ databases">
        <title>Genomic Encyclopedia of Type Strains, Phase IV (KMG-IV): sequencing the most valuable type-strain genomes for metagenomic binning, comparative biology and taxonomic classification.</title>
        <authorList>
            <person name="Goeker M."/>
        </authorList>
    </citation>
    <scope>NUCLEOTIDE SEQUENCE [LARGE SCALE GENOMIC DNA]</scope>
    <source>
        <strain evidence="7 8">DSM 103377</strain>
    </source>
</reference>
<keyword evidence="8" id="KW-1185">Reference proteome</keyword>
<dbReference type="EMBL" id="JACIJS010000001">
    <property type="protein sequence ID" value="MBB5514055.1"/>
    <property type="molecule type" value="Genomic_DNA"/>
</dbReference>
<dbReference type="GO" id="GO:0046406">
    <property type="term" value="F:magnesium protoporphyrin IX methyltransferase activity"/>
    <property type="evidence" value="ECO:0007669"/>
    <property type="project" value="UniProtKB-UniRule"/>
</dbReference>
<dbReference type="GO" id="GO:0015995">
    <property type="term" value="P:chlorophyll biosynthetic process"/>
    <property type="evidence" value="ECO:0007669"/>
    <property type="project" value="UniProtKB-UniRule"/>
</dbReference>
<evidence type="ECO:0000313" key="8">
    <source>
        <dbReference type="Proteomes" id="UP000553766"/>
    </source>
</evidence>
<accession>A0A840WWG6</accession>
<dbReference type="AlphaFoldDB" id="A0A840WWG6"/>
<name>A0A840WWG6_9RHOB</name>
<proteinExistence type="predicted"/>
<dbReference type="GO" id="GO:0032259">
    <property type="term" value="P:methylation"/>
    <property type="evidence" value="ECO:0007669"/>
    <property type="project" value="UniProtKB-KW"/>
</dbReference>
<dbReference type="PROSITE" id="PS51556">
    <property type="entry name" value="SAM_MT_MG_PIX"/>
    <property type="match status" value="1"/>
</dbReference>
<evidence type="ECO:0000256" key="4">
    <source>
        <dbReference type="NCBIfam" id="TIGR02021"/>
    </source>
</evidence>
<dbReference type="InterPro" id="IPR010251">
    <property type="entry name" value="Mg_prot_MeTrfase"/>
</dbReference>
<dbReference type="SUPFAM" id="SSF53335">
    <property type="entry name" value="S-adenosyl-L-methionine-dependent methyltransferases"/>
    <property type="match status" value="1"/>
</dbReference>
<evidence type="ECO:0000256" key="3">
    <source>
        <dbReference type="ARBA" id="ARBA00022691"/>
    </source>
</evidence>
<gene>
    <name evidence="7" type="ORF">FHS89_000053</name>
</gene>
<protein>
    <recommendedName>
        <fullName evidence="4">Magnesium protoporphyrin IX methyltransferase</fullName>
        <ecNumber evidence="4">2.1.1.11</ecNumber>
    </recommendedName>
</protein>
<dbReference type="InterPro" id="IPR007848">
    <property type="entry name" value="Small_mtfrase_dom"/>
</dbReference>
<dbReference type="Proteomes" id="UP000553766">
    <property type="component" value="Unassembled WGS sequence"/>
</dbReference>
<dbReference type="InterPro" id="IPR029063">
    <property type="entry name" value="SAM-dependent_MTases_sf"/>
</dbReference>
<dbReference type="InterPro" id="IPR010940">
    <property type="entry name" value="Mg_prot_MeTrfase_C"/>
</dbReference>
<evidence type="ECO:0000259" key="6">
    <source>
        <dbReference type="Pfam" id="PF07109"/>
    </source>
</evidence>
<dbReference type="Pfam" id="PF07109">
    <property type="entry name" value="Mg-por_mtran_C"/>
    <property type="match status" value="1"/>
</dbReference>
<keyword evidence="3" id="KW-0949">S-adenosyl-L-methionine</keyword>
<keyword evidence="1 7" id="KW-0489">Methyltransferase</keyword>
<evidence type="ECO:0000313" key="7">
    <source>
        <dbReference type="EMBL" id="MBB5514055.1"/>
    </source>
</evidence>
<dbReference type="RefSeq" id="WP_221229189.1">
    <property type="nucleotide sequence ID" value="NZ_JACIJS010000001.1"/>
</dbReference>